<feature type="transmembrane region" description="Helical" evidence="1">
    <location>
        <begin position="83"/>
        <end position="104"/>
    </location>
</feature>
<sequence length="188" mass="21569">METQEILRLLQRYFDGETTEAEEQQLNVYFQSGQVAEELAEYTEFFGGISELAEKANDPTIEDDVMDYILENEHRDKTKYLTMWKTVTGIAATVIIVLGGFLFYQEQQKPFEDTFKDPKEAYAYAAKTLQFVGSKYNEGMVHLSEFEKLRKGNEPVKKATEPVVEFYEGIEKIEATEASSPLQDIDSL</sequence>
<dbReference type="AlphaFoldDB" id="A0A0D8J594"/>
<protein>
    <submittedName>
        <fullName evidence="2">Uncharacterized protein</fullName>
    </submittedName>
</protein>
<dbReference type="Proteomes" id="UP000032544">
    <property type="component" value="Unassembled WGS sequence"/>
</dbReference>
<name>A0A0D8J594_9BACT</name>
<dbReference type="STRING" id="1544798.LH29_22655"/>
<keyword evidence="1" id="KW-1133">Transmembrane helix</keyword>
<organism evidence="2 3">
    <name type="scientific">Draconibacterium sediminis</name>
    <dbReference type="NCBI Taxonomy" id="1544798"/>
    <lineage>
        <taxon>Bacteria</taxon>
        <taxon>Pseudomonadati</taxon>
        <taxon>Bacteroidota</taxon>
        <taxon>Bacteroidia</taxon>
        <taxon>Marinilabiliales</taxon>
        <taxon>Prolixibacteraceae</taxon>
        <taxon>Draconibacterium</taxon>
    </lineage>
</organism>
<keyword evidence="1" id="KW-0812">Transmembrane</keyword>
<comment type="caution">
    <text evidence="2">The sequence shown here is derived from an EMBL/GenBank/DDBJ whole genome shotgun (WGS) entry which is preliminary data.</text>
</comment>
<evidence type="ECO:0000313" key="3">
    <source>
        <dbReference type="Proteomes" id="UP000032544"/>
    </source>
</evidence>
<keyword evidence="1" id="KW-0472">Membrane</keyword>
<keyword evidence="3" id="KW-1185">Reference proteome</keyword>
<evidence type="ECO:0000313" key="2">
    <source>
        <dbReference type="EMBL" id="KJF42077.1"/>
    </source>
</evidence>
<proteinExistence type="predicted"/>
<reference evidence="2 3" key="1">
    <citation type="submission" date="2014-09" db="EMBL/GenBank/DDBJ databases">
        <title>Draft Genome Sequence of Draconibacterium sp. JN14CK-3.</title>
        <authorList>
            <person name="Dong C."/>
            <person name="Lai Q."/>
            <person name="Shao Z."/>
        </authorList>
    </citation>
    <scope>NUCLEOTIDE SEQUENCE [LARGE SCALE GENOMIC DNA]</scope>
    <source>
        <strain evidence="2 3">JN14CK-3</strain>
    </source>
</reference>
<evidence type="ECO:0000256" key="1">
    <source>
        <dbReference type="SAM" id="Phobius"/>
    </source>
</evidence>
<accession>A0A0D8J594</accession>
<dbReference type="EMBL" id="JRHC01000007">
    <property type="protein sequence ID" value="KJF42077.1"/>
    <property type="molecule type" value="Genomic_DNA"/>
</dbReference>
<gene>
    <name evidence="2" type="ORF">LH29_22655</name>
</gene>